<feature type="signal peptide" evidence="2">
    <location>
        <begin position="1"/>
        <end position="17"/>
    </location>
</feature>
<dbReference type="InterPro" id="IPR000560">
    <property type="entry name" value="His_Pase_clade-2"/>
</dbReference>
<dbReference type="Gene3D" id="3.40.50.1240">
    <property type="entry name" value="Phosphoglycerate mutase-like"/>
    <property type="match status" value="1"/>
</dbReference>
<dbReference type="Pfam" id="PF00328">
    <property type="entry name" value="His_Phos_2"/>
    <property type="match status" value="1"/>
</dbReference>
<dbReference type="STRING" id="1095629.A0A0C9XEA8"/>
<dbReference type="AlphaFoldDB" id="A0A0C9XEA8"/>
<keyword evidence="4" id="KW-1185">Reference proteome</keyword>
<dbReference type="Proteomes" id="UP000054477">
    <property type="component" value="Unassembled WGS sequence"/>
</dbReference>
<dbReference type="GO" id="GO:0016791">
    <property type="term" value="F:phosphatase activity"/>
    <property type="evidence" value="ECO:0007669"/>
    <property type="project" value="TreeGrafter"/>
</dbReference>
<dbReference type="HOGENOM" id="CLU_030126_0_0_1"/>
<dbReference type="EMBL" id="KN838582">
    <property type="protein sequence ID" value="KIK03246.1"/>
    <property type="molecule type" value="Genomic_DNA"/>
</dbReference>
<evidence type="ECO:0000313" key="3">
    <source>
        <dbReference type="EMBL" id="KIK03246.1"/>
    </source>
</evidence>
<evidence type="ECO:0000256" key="1">
    <source>
        <dbReference type="ARBA" id="ARBA00005375"/>
    </source>
</evidence>
<dbReference type="InterPro" id="IPR029033">
    <property type="entry name" value="His_PPase_superfam"/>
</dbReference>
<name>A0A0C9XEA8_9AGAR</name>
<evidence type="ECO:0000313" key="4">
    <source>
        <dbReference type="Proteomes" id="UP000054477"/>
    </source>
</evidence>
<keyword evidence="2" id="KW-0732">Signal</keyword>
<gene>
    <name evidence="3" type="ORF">K443DRAFT_131479</name>
</gene>
<feature type="chain" id="PRO_5002222794" description="Acid phosphatase" evidence="2">
    <location>
        <begin position="18"/>
        <end position="467"/>
    </location>
</feature>
<evidence type="ECO:0008006" key="5">
    <source>
        <dbReference type="Google" id="ProtNLM"/>
    </source>
</evidence>
<proteinExistence type="inferred from homology"/>
<sequence>MFITASLIFAVYACTSAAVVHYPPNASATNNLTFALTGTGAPGIYTSSDTPNEEYGMYNWCNMPHVRPREYKSLGREYTLEYVEVIQRHHKRTPYASNTFFKESVSWSCDGEGPMYGVRTQRGRGSEITQVQWQASTNPVNPWTSAVGPGFVGSSCQFPQITREGLEGAITHGQDLRQVYAFRLGLSSRFDPTKVQIRVTNNVITSQVASGLIRGLFPFTTNAAALIQPSTFDSLEPAYSCPKASSLKADYTTGANGQAWQEHLELAKPVYAQLDRVSGVELGDGAGWHVSFDHYYDNMSAKQCHGKSLPCNVNVTSKCVSQDLANTVYRLGNWEYSYLYRDAPNSASYAALRYGAWVLELKGHLQAKVNGSSQMKYIAHDGSIALLLGFLQVADMDWPGMGSEIVFELYSKDNQSHYYIRVLWGGQPMKTSTPMGVLDMVPLDTLVAYVDEMIGTGSDLYTGCNAP</sequence>
<evidence type="ECO:0000256" key="2">
    <source>
        <dbReference type="SAM" id="SignalP"/>
    </source>
</evidence>
<comment type="similarity">
    <text evidence="1">Belongs to the histidine acid phosphatase family.</text>
</comment>
<reference evidence="4" key="2">
    <citation type="submission" date="2015-01" db="EMBL/GenBank/DDBJ databases">
        <title>Evolutionary Origins and Diversification of the Mycorrhizal Mutualists.</title>
        <authorList>
            <consortium name="DOE Joint Genome Institute"/>
            <consortium name="Mycorrhizal Genomics Consortium"/>
            <person name="Kohler A."/>
            <person name="Kuo A."/>
            <person name="Nagy L.G."/>
            <person name="Floudas D."/>
            <person name="Copeland A."/>
            <person name="Barry K.W."/>
            <person name="Cichocki N."/>
            <person name="Veneault-Fourrey C."/>
            <person name="LaButti K."/>
            <person name="Lindquist E.A."/>
            <person name="Lipzen A."/>
            <person name="Lundell T."/>
            <person name="Morin E."/>
            <person name="Murat C."/>
            <person name="Riley R."/>
            <person name="Ohm R."/>
            <person name="Sun H."/>
            <person name="Tunlid A."/>
            <person name="Henrissat B."/>
            <person name="Grigoriev I.V."/>
            <person name="Hibbett D.S."/>
            <person name="Martin F."/>
        </authorList>
    </citation>
    <scope>NUCLEOTIDE SEQUENCE [LARGE SCALE GENOMIC DNA]</scope>
    <source>
        <strain evidence="4">LaAM-08-1</strain>
    </source>
</reference>
<organism evidence="3 4">
    <name type="scientific">Laccaria amethystina LaAM-08-1</name>
    <dbReference type="NCBI Taxonomy" id="1095629"/>
    <lineage>
        <taxon>Eukaryota</taxon>
        <taxon>Fungi</taxon>
        <taxon>Dikarya</taxon>
        <taxon>Basidiomycota</taxon>
        <taxon>Agaricomycotina</taxon>
        <taxon>Agaricomycetes</taxon>
        <taxon>Agaricomycetidae</taxon>
        <taxon>Agaricales</taxon>
        <taxon>Agaricineae</taxon>
        <taxon>Hydnangiaceae</taxon>
        <taxon>Laccaria</taxon>
    </lineage>
</organism>
<dbReference type="InterPro" id="IPR050645">
    <property type="entry name" value="Histidine_acid_phosphatase"/>
</dbReference>
<protein>
    <recommendedName>
        <fullName evidence="5">Acid phosphatase</fullName>
    </recommendedName>
</protein>
<dbReference type="PANTHER" id="PTHR11567">
    <property type="entry name" value="ACID PHOSPHATASE-RELATED"/>
    <property type="match status" value="1"/>
</dbReference>
<dbReference type="OrthoDB" id="10262962at2759"/>
<reference evidence="3 4" key="1">
    <citation type="submission" date="2014-04" db="EMBL/GenBank/DDBJ databases">
        <authorList>
            <consortium name="DOE Joint Genome Institute"/>
            <person name="Kuo A."/>
            <person name="Kohler A."/>
            <person name="Nagy L.G."/>
            <person name="Floudas D."/>
            <person name="Copeland A."/>
            <person name="Barry K.W."/>
            <person name="Cichocki N."/>
            <person name="Veneault-Fourrey C."/>
            <person name="LaButti K."/>
            <person name="Lindquist E.A."/>
            <person name="Lipzen A."/>
            <person name="Lundell T."/>
            <person name="Morin E."/>
            <person name="Murat C."/>
            <person name="Sun H."/>
            <person name="Tunlid A."/>
            <person name="Henrissat B."/>
            <person name="Grigoriev I.V."/>
            <person name="Hibbett D.S."/>
            <person name="Martin F."/>
            <person name="Nordberg H.P."/>
            <person name="Cantor M.N."/>
            <person name="Hua S.X."/>
        </authorList>
    </citation>
    <scope>NUCLEOTIDE SEQUENCE [LARGE SCALE GENOMIC DNA]</scope>
    <source>
        <strain evidence="3 4">LaAM-08-1</strain>
    </source>
</reference>
<dbReference type="PANTHER" id="PTHR11567:SF195">
    <property type="entry name" value="ACID PHOSPHATASE, PUTATIVE (AFU_ORTHOLOGUE AFUA_3G14570)-RELATED"/>
    <property type="match status" value="1"/>
</dbReference>
<dbReference type="SUPFAM" id="SSF53254">
    <property type="entry name" value="Phosphoglycerate mutase-like"/>
    <property type="match status" value="1"/>
</dbReference>
<accession>A0A0C9XEA8</accession>